<dbReference type="EMBL" id="KV429122">
    <property type="protein sequence ID" value="KZT64646.1"/>
    <property type="molecule type" value="Genomic_DNA"/>
</dbReference>
<proteinExistence type="predicted"/>
<reference evidence="1 2" key="1">
    <citation type="journal article" date="2016" name="Mol. Biol. Evol.">
        <title>Comparative Genomics of Early-Diverging Mushroom-Forming Fungi Provides Insights into the Origins of Lignocellulose Decay Capabilities.</title>
        <authorList>
            <person name="Nagy L.G."/>
            <person name="Riley R."/>
            <person name="Tritt A."/>
            <person name="Adam C."/>
            <person name="Daum C."/>
            <person name="Floudas D."/>
            <person name="Sun H."/>
            <person name="Yadav J.S."/>
            <person name="Pangilinan J."/>
            <person name="Larsson K.H."/>
            <person name="Matsuura K."/>
            <person name="Barry K."/>
            <person name="Labutti K."/>
            <person name="Kuo R."/>
            <person name="Ohm R.A."/>
            <person name="Bhattacharya S.S."/>
            <person name="Shirouzu T."/>
            <person name="Yoshinaga Y."/>
            <person name="Martin F.M."/>
            <person name="Grigoriev I.V."/>
            <person name="Hibbett D.S."/>
        </authorList>
    </citation>
    <scope>NUCLEOTIDE SEQUENCE [LARGE SCALE GENOMIC DNA]</scope>
    <source>
        <strain evidence="1 2">L-15889</strain>
    </source>
</reference>
<organism evidence="1 2">
    <name type="scientific">Daedalea quercina L-15889</name>
    <dbReference type="NCBI Taxonomy" id="1314783"/>
    <lineage>
        <taxon>Eukaryota</taxon>
        <taxon>Fungi</taxon>
        <taxon>Dikarya</taxon>
        <taxon>Basidiomycota</taxon>
        <taxon>Agaricomycotina</taxon>
        <taxon>Agaricomycetes</taxon>
        <taxon>Polyporales</taxon>
        <taxon>Fomitopsis</taxon>
    </lineage>
</organism>
<name>A0A165LND8_9APHY</name>
<accession>A0A165LND8</accession>
<dbReference type="Proteomes" id="UP000076727">
    <property type="component" value="Unassembled WGS sequence"/>
</dbReference>
<protein>
    <submittedName>
        <fullName evidence="1">Uncharacterized protein</fullName>
    </submittedName>
</protein>
<evidence type="ECO:0000313" key="1">
    <source>
        <dbReference type="EMBL" id="KZT64646.1"/>
    </source>
</evidence>
<gene>
    <name evidence="1" type="ORF">DAEQUDRAFT_599970</name>
</gene>
<evidence type="ECO:0000313" key="2">
    <source>
        <dbReference type="Proteomes" id="UP000076727"/>
    </source>
</evidence>
<dbReference type="AlphaFoldDB" id="A0A165LND8"/>
<keyword evidence="2" id="KW-1185">Reference proteome</keyword>
<dbReference type="OrthoDB" id="10452280at2759"/>
<sequence length="145" mass="16155">MRFMYPQRPSPAVYHVRRSSNGLHDMYWSGGYYPTAPEMRTVYSQPAMQPQMIYNPQLPPQRHYLSRMNRPYYPPVLCCDTCCGGICCDACCDDLCCDSCCGCGLVPGLTVTSRCLTLSSGQIAAIRSLPGGRVESEIKDAFSLF</sequence>